<keyword evidence="2" id="KW-0813">Transport</keyword>
<protein>
    <submittedName>
        <fullName evidence="8">MFS transporter</fullName>
    </submittedName>
</protein>
<feature type="transmembrane region" description="Helical" evidence="6">
    <location>
        <begin position="125"/>
        <end position="145"/>
    </location>
</feature>
<feature type="transmembrane region" description="Helical" evidence="6">
    <location>
        <begin position="69"/>
        <end position="89"/>
    </location>
</feature>
<dbReference type="GO" id="GO:0012505">
    <property type="term" value="C:endomembrane system"/>
    <property type="evidence" value="ECO:0007669"/>
    <property type="project" value="UniProtKB-SubCell"/>
</dbReference>
<name>A0A506PFX7_9FLAO</name>
<feature type="domain" description="Major facilitator superfamily (MFS) profile" evidence="7">
    <location>
        <begin position="255"/>
        <end position="449"/>
    </location>
</feature>
<evidence type="ECO:0000256" key="4">
    <source>
        <dbReference type="ARBA" id="ARBA00022989"/>
    </source>
</evidence>
<evidence type="ECO:0000256" key="5">
    <source>
        <dbReference type="ARBA" id="ARBA00023136"/>
    </source>
</evidence>
<feature type="transmembrane region" description="Helical" evidence="6">
    <location>
        <begin position="389"/>
        <end position="411"/>
    </location>
</feature>
<dbReference type="Proteomes" id="UP000317332">
    <property type="component" value="Unassembled WGS sequence"/>
</dbReference>
<feature type="transmembrane region" description="Helical" evidence="6">
    <location>
        <begin position="417"/>
        <end position="436"/>
    </location>
</feature>
<feature type="transmembrane region" description="Helical" evidence="6">
    <location>
        <begin position="294"/>
        <end position="315"/>
    </location>
</feature>
<evidence type="ECO:0000256" key="2">
    <source>
        <dbReference type="ARBA" id="ARBA00022448"/>
    </source>
</evidence>
<keyword evidence="9" id="KW-1185">Reference proteome</keyword>
<dbReference type="Pfam" id="PF11700">
    <property type="entry name" value="ATG22"/>
    <property type="match status" value="1"/>
</dbReference>
<feature type="transmembrane region" description="Helical" evidence="6">
    <location>
        <begin position="259"/>
        <end position="282"/>
    </location>
</feature>
<feature type="transmembrane region" description="Helical" evidence="6">
    <location>
        <begin position="199"/>
        <end position="218"/>
    </location>
</feature>
<dbReference type="EMBL" id="VHIQ01000006">
    <property type="protein sequence ID" value="TPV32509.1"/>
    <property type="molecule type" value="Genomic_DNA"/>
</dbReference>
<organism evidence="8 9">
    <name type="scientific">Paucihalobacter ruber</name>
    <dbReference type="NCBI Taxonomy" id="2567861"/>
    <lineage>
        <taxon>Bacteria</taxon>
        <taxon>Pseudomonadati</taxon>
        <taxon>Bacteroidota</taxon>
        <taxon>Flavobacteriia</taxon>
        <taxon>Flavobacteriales</taxon>
        <taxon>Flavobacteriaceae</taxon>
        <taxon>Paucihalobacter</taxon>
    </lineage>
</organism>
<keyword evidence="5 6" id="KW-0472">Membrane</keyword>
<dbReference type="PROSITE" id="PS50850">
    <property type="entry name" value="MFS"/>
    <property type="match status" value="1"/>
</dbReference>
<comment type="caution">
    <text evidence="8">The sequence shown here is derived from an EMBL/GenBank/DDBJ whole genome shotgun (WGS) entry which is preliminary data.</text>
</comment>
<evidence type="ECO:0000256" key="1">
    <source>
        <dbReference type="ARBA" id="ARBA00004127"/>
    </source>
</evidence>
<dbReference type="InterPro" id="IPR036259">
    <property type="entry name" value="MFS_trans_sf"/>
</dbReference>
<feature type="transmembrane region" description="Helical" evidence="6">
    <location>
        <begin position="101"/>
        <end position="119"/>
    </location>
</feature>
<feature type="transmembrane region" description="Helical" evidence="6">
    <location>
        <begin position="20"/>
        <end position="44"/>
    </location>
</feature>
<evidence type="ECO:0000313" key="8">
    <source>
        <dbReference type="EMBL" id="TPV32509.1"/>
    </source>
</evidence>
<keyword evidence="4 6" id="KW-1133">Transmembrane helix</keyword>
<feature type="transmembrane region" description="Helical" evidence="6">
    <location>
        <begin position="350"/>
        <end position="368"/>
    </location>
</feature>
<keyword evidence="3 6" id="KW-0812">Transmembrane</keyword>
<reference evidence="8 9" key="1">
    <citation type="submission" date="2019-06" db="EMBL/GenBank/DDBJ databases">
        <title>Flavobacteriaceae Paucihalobacterium erythroidium CWB-1, complete genome.</title>
        <authorList>
            <person name="Wu S."/>
        </authorList>
    </citation>
    <scope>NUCLEOTIDE SEQUENCE [LARGE SCALE GENOMIC DNA]</scope>
    <source>
        <strain evidence="8 9">CWB-1</strain>
    </source>
</reference>
<sequence>MSDLPKGNKKLLNAWAFYDWANSVYPLVISSAVFPIFYGALTIIKDEETGKILSDTVEFLGYEFNNDSLISYVTALSFLVISVMSPVLSGISDFIGNKESFMKFFCYLGAVSCIGLYWFSLEYLWFGLLCYFFGLIGFWGSLVFYNSYLPDIAFPEQQDKISAKGFSLGYIGSVILLLLNLAMILKYEAFGFKDAGQPTRIAFVLVGIWWMGFAQYTFKYLPTGTHEGQKVTRSLLLSGLNELRKIWIVIQDDIVLKKYIAAFFTYSMAVQTIMIAATYFAIEELDWGTQDSTTGLIISILLIQLIAVLGANYTAKLSEKIGNIKTLMIVISMWIVICAFAYFVVTPTQFYIIAACVGVVMGGIQALSRSTYSKLIPLDTVDTASYFSFYDVAEKIGIVIGMFMYGFIAQLTGSMRYSILFLISFFIIGLIILMTLPKKTLNPDFINGK</sequence>
<evidence type="ECO:0000256" key="3">
    <source>
        <dbReference type="ARBA" id="ARBA00022692"/>
    </source>
</evidence>
<dbReference type="InterPro" id="IPR050495">
    <property type="entry name" value="ATG22/LtaA_families"/>
</dbReference>
<gene>
    <name evidence="8" type="ORF">FJ651_13195</name>
</gene>
<dbReference type="SUPFAM" id="SSF103473">
    <property type="entry name" value="MFS general substrate transporter"/>
    <property type="match status" value="1"/>
</dbReference>
<dbReference type="OrthoDB" id="9768783at2"/>
<comment type="subcellular location">
    <subcellularLocation>
        <location evidence="1">Endomembrane system</location>
        <topology evidence="1">Multi-pass membrane protein</topology>
    </subcellularLocation>
</comment>
<feature type="transmembrane region" description="Helical" evidence="6">
    <location>
        <begin position="166"/>
        <end position="187"/>
    </location>
</feature>
<accession>A0A506PFX7</accession>
<dbReference type="PANTHER" id="PTHR23519">
    <property type="entry name" value="AUTOPHAGY-RELATED PROTEIN 22"/>
    <property type="match status" value="1"/>
</dbReference>
<proteinExistence type="predicted"/>
<feature type="transmembrane region" description="Helical" evidence="6">
    <location>
        <begin position="327"/>
        <end position="344"/>
    </location>
</feature>
<dbReference type="InterPro" id="IPR020846">
    <property type="entry name" value="MFS_dom"/>
</dbReference>
<dbReference type="Gene3D" id="1.20.1250.20">
    <property type="entry name" value="MFS general substrate transporter like domains"/>
    <property type="match status" value="1"/>
</dbReference>
<evidence type="ECO:0000313" key="9">
    <source>
        <dbReference type="Proteomes" id="UP000317332"/>
    </source>
</evidence>
<dbReference type="AlphaFoldDB" id="A0A506PFX7"/>
<dbReference type="GO" id="GO:0022857">
    <property type="term" value="F:transmembrane transporter activity"/>
    <property type="evidence" value="ECO:0007669"/>
    <property type="project" value="InterPro"/>
</dbReference>
<dbReference type="PANTHER" id="PTHR23519:SF1">
    <property type="entry name" value="AUTOPHAGY-RELATED PROTEIN 22"/>
    <property type="match status" value="1"/>
</dbReference>
<evidence type="ECO:0000256" key="6">
    <source>
        <dbReference type="SAM" id="Phobius"/>
    </source>
</evidence>
<dbReference type="RefSeq" id="WP_140991004.1">
    <property type="nucleotide sequence ID" value="NZ_VHIQ01000006.1"/>
</dbReference>
<evidence type="ECO:0000259" key="7">
    <source>
        <dbReference type="PROSITE" id="PS50850"/>
    </source>
</evidence>
<dbReference type="InterPro" id="IPR024671">
    <property type="entry name" value="Atg22-like"/>
</dbReference>